<sequence>MAEDWFRRVGEDWLLQLHIQPGAKRSGVAGRHGDALKLRLAAAPVQGKANEALLAFVATAFDVPLRQVSLRSGATSRRKVICVSGSAVAPDEAFSA</sequence>
<name>A0ABY6DK54_9NEIS</name>
<dbReference type="NCBIfam" id="TIGR00251">
    <property type="entry name" value="DUF167 family protein"/>
    <property type="match status" value="1"/>
</dbReference>
<organism evidence="3 4">
    <name type="scientific">Chitiniphilus purpureus</name>
    <dbReference type="NCBI Taxonomy" id="2981137"/>
    <lineage>
        <taxon>Bacteria</taxon>
        <taxon>Pseudomonadati</taxon>
        <taxon>Pseudomonadota</taxon>
        <taxon>Betaproteobacteria</taxon>
        <taxon>Neisseriales</taxon>
        <taxon>Chitinibacteraceae</taxon>
        <taxon>Chitiniphilus</taxon>
    </lineage>
</organism>
<comment type="similarity">
    <text evidence="1 2">Belongs to the UPF0235 family.</text>
</comment>
<keyword evidence="4" id="KW-1185">Reference proteome</keyword>
<dbReference type="HAMAP" id="MF_00634">
    <property type="entry name" value="UPF0235"/>
    <property type="match status" value="1"/>
</dbReference>
<dbReference type="Pfam" id="PF02594">
    <property type="entry name" value="DUF167"/>
    <property type="match status" value="1"/>
</dbReference>
<dbReference type="InterPro" id="IPR003746">
    <property type="entry name" value="DUF167"/>
</dbReference>
<dbReference type="PANTHER" id="PTHR13420">
    <property type="entry name" value="UPF0235 PROTEIN C15ORF40"/>
    <property type="match status" value="1"/>
</dbReference>
<dbReference type="RefSeq" id="WP_263124015.1">
    <property type="nucleotide sequence ID" value="NZ_CP106753.1"/>
</dbReference>
<dbReference type="EMBL" id="CP106753">
    <property type="protein sequence ID" value="UXY14712.1"/>
    <property type="molecule type" value="Genomic_DNA"/>
</dbReference>
<evidence type="ECO:0000313" key="4">
    <source>
        <dbReference type="Proteomes" id="UP001061302"/>
    </source>
</evidence>
<accession>A0ABY6DK54</accession>
<dbReference type="InterPro" id="IPR036591">
    <property type="entry name" value="YggU-like_sf"/>
</dbReference>
<evidence type="ECO:0000313" key="3">
    <source>
        <dbReference type="EMBL" id="UXY14712.1"/>
    </source>
</evidence>
<dbReference type="SMART" id="SM01152">
    <property type="entry name" value="DUF167"/>
    <property type="match status" value="1"/>
</dbReference>
<evidence type="ECO:0000256" key="1">
    <source>
        <dbReference type="ARBA" id="ARBA00010364"/>
    </source>
</evidence>
<dbReference type="Proteomes" id="UP001061302">
    <property type="component" value="Chromosome"/>
</dbReference>
<dbReference type="Gene3D" id="3.30.1200.10">
    <property type="entry name" value="YggU-like"/>
    <property type="match status" value="1"/>
</dbReference>
<evidence type="ECO:0000256" key="2">
    <source>
        <dbReference type="HAMAP-Rule" id="MF_00634"/>
    </source>
</evidence>
<dbReference type="SUPFAM" id="SSF69786">
    <property type="entry name" value="YggU-like"/>
    <property type="match status" value="1"/>
</dbReference>
<reference evidence="3" key="1">
    <citation type="submission" date="2022-10" db="EMBL/GenBank/DDBJ databases">
        <title>Chitiniphilus purpureus sp. nov., a novel chitin-degrading bacterium isolated from crawfish pond sediment.</title>
        <authorList>
            <person name="Li K."/>
        </authorList>
    </citation>
    <scope>NUCLEOTIDE SEQUENCE</scope>
    <source>
        <strain evidence="3">CD1</strain>
    </source>
</reference>
<protein>
    <recommendedName>
        <fullName evidence="2">UPF0235 protein N8I74_15510</fullName>
    </recommendedName>
</protein>
<proteinExistence type="inferred from homology"/>
<dbReference type="PANTHER" id="PTHR13420:SF7">
    <property type="entry name" value="UPF0235 PROTEIN C15ORF40"/>
    <property type="match status" value="1"/>
</dbReference>
<gene>
    <name evidence="3" type="ORF">N8I74_15510</name>
</gene>